<dbReference type="RefSeq" id="WP_132280574.1">
    <property type="nucleotide sequence ID" value="NZ_SMGQ01000011.1"/>
</dbReference>
<dbReference type="OrthoDB" id="10001488at2"/>
<comment type="caution">
    <text evidence="2">The sequence shown here is derived from an EMBL/GenBank/DDBJ whole genome shotgun (WGS) entry which is preliminary data.</text>
</comment>
<dbReference type="Proteomes" id="UP000294545">
    <property type="component" value="Unassembled WGS sequence"/>
</dbReference>
<gene>
    <name evidence="2" type="ORF">EDC19_0703</name>
</gene>
<feature type="transmembrane region" description="Helical" evidence="1">
    <location>
        <begin position="20"/>
        <end position="37"/>
    </location>
</feature>
<feature type="transmembrane region" description="Helical" evidence="1">
    <location>
        <begin position="68"/>
        <end position="92"/>
    </location>
</feature>
<evidence type="ECO:0000313" key="3">
    <source>
        <dbReference type="Proteomes" id="UP000294545"/>
    </source>
</evidence>
<organism evidence="2 3">
    <name type="scientific">Natranaerovirga hydrolytica</name>
    <dbReference type="NCBI Taxonomy" id="680378"/>
    <lineage>
        <taxon>Bacteria</taxon>
        <taxon>Bacillati</taxon>
        <taxon>Bacillota</taxon>
        <taxon>Clostridia</taxon>
        <taxon>Lachnospirales</taxon>
        <taxon>Natranaerovirgaceae</taxon>
        <taxon>Natranaerovirga</taxon>
    </lineage>
</organism>
<dbReference type="EMBL" id="SMGQ01000011">
    <property type="protein sequence ID" value="TCK98283.1"/>
    <property type="molecule type" value="Genomic_DNA"/>
</dbReference>
<dbReference type="AlphaFoldDB" id="A0A4R1N6M1"/>
<evidence type="ECO:0000256" key="1">
    <source>
        <dbReference type="SAM" id="Phobius"/>
    </source>
</evidence>
<sequence>MKKKANKSNRLRKYRKTIVYASFNAMLMGFMLAYFIAADRLRSMKLGEYPDMPRAIIVQNYNEARPSIIVDSILIGLLITLIFFLLNMLIMFKIKHNINLIKAFIQYIKRRKNNN</sequence>
<keyword evidence="1" id="KW-0472">Membrane</keyword>
<reference evidence="2 3" key="1">
    <citation type="submission" date="2019-03" db="EMBL/GenBank/DDBJ databases">
        <title>Genomic Encyclopedia of Type Strains, Phase IV (KMG-IV): sequencing the most valuable type-strain genomes for metagenomic binning, comparative biology and taxonomic classification.</title>
        <authorList>
            <person name="Goeker M."/>
        </authorList>
    </citation>
    <scope>NUCLEOTIDE SEQUENCE [LARGE SCALE GENOMIC DNA]</scope>
    <source>
        <strain evidence="2 3">DSM 24176</strain>
    </source>
</reference>
<keyword evidence="3" id="KW-1185">Reference proteome</keyword>
<keyword evidence="1" id="KW-1133">Transmembrane helix</keyword>
<name>A0A4R1N6M1_9FIRM</name>
<proteinExistence type="predicted"/>
<accession>A0A4R1N6M1</accession>
<keyword evidence="1" id="KW-0812">Transmembrane</keyword>
<evidence type="ECO:0000313" key="2">
    <source>
        <dbReference type="EMBL" id="TCK98283.1"/>
    </source>
</evidence>
<protein>
    <submittedName>
        <fullName evidence="2">Uncharacterized protein</fullName>
    </submittedName>
</protein>